<evidence type="ECO:0008006" key="5">
    <source>
        <dbReference type="Google" id="ProtNLM"/>
    </source>
</evidence>
<comment type="caution">
    <text evidence="3">The sequence shown here is derived from an EMBL/GenBank/DDBJ whole genome shotgun (WGS) entry which is preliminary data.</text>
</comment>
<evidence type="ECO:0000313" key="3">
    <source>
        <dbReference type="EMBL" id="KAK4266335.1"/>
    </source>
</evidence>
<protein>
    <recommendedName>
        <fullName evidence="5">Pre-rRNA-processing protein TSR2 homolog</fullName>
    </recommendedName>
</protein>
<dbReference type="EMBL" id="JAWXYG010000008">
    <property type="protein sequence ID" value="KAK4266335.1"/>
    <property type="molecule type" value="Genomic_DNA"/>
</dbReference>
<reference evidence="3" key="1">
    <citation type="submission" date="2023-10" db="EMBL/GenBank/DDBJ databases">
        <title>Chromosome-level genome of the transformable northern wattle, Acacia crassicarpa.</title>
        <authorList>
            <person name="Massaro I."/>
            <person name="Sinha N.R."/>
            <person name="Poethig S."/>
            <person name="Leichty A.R."/>
        </authorList>
    </citation>
    <scope>NUCLEOTIDE SEQUENCE</scope>
    <source>
        <strain evidence="3">Acra3RX</strain>
        <tissue evidence="3">Leaf</tissue>
    </source>
</reference>
<name>A0AAE1MIR7_9FABA</name>
<accession>A0AAE1MIR7</accession>
<evidence type="ECO:0000256" key="1">
    <source>
        <dbReference type="ARBA" id="ARBA00006524"/>
    </source>
</evidence>
<dbReference type="InterPro" id="IPR019398">
    <property type="entry name" value="Pre-rRNA_process_TSR2"/>
</dbReference>
<comment type="similarity">
    <text evidence="1">Belongs to the TSR2 family.</text>
</comment>
<evidence type="ECO:0000256" key="2">
    <source>
        <dbReference type="ARBA" id="ARBA00022552"/>
    </source>
</evidence>
<sequence>MGLEKRGGEGRKNTLEEGVRLVLRRWNGLQQAVQNQWGGSDSHQKFHRLASDLTSSLSKSTEPVRLEDLENLLHESMLLTFNTDIEDGSIEQVAEQLVIIHEEYLHSQ</sequence>
<dbReference type="AlphaFoldDB" id="A0AAE1MIR7"/>
<dbReference type="Proteomes" id="UP001293593">
    <property type="component" value="Unassembled WGS sequence"/>
</dbReference>
<dbReference type="Pfam" id="PF10273">
    <property type="entry name" value="WGG"/>
    <property type="match status" value="1"/>
</dbReference>
<gene>
    <name evidence="3" type="ORF">QN277_027275</name>
</gene>
<proteinExistence type="inferred from homology"/>
<dbReference type="GO" id="GO:0006364">
    <property type="term" value="P:rRNA processing"/>
    <property type="evidence" value="ECO:0007669"/>
    <property type="project" value="UniProtKB-KW"/>
</dbReference>
<dbReference type="PANTHER" id="PTHR21250">
    <property type="entry name" value="PRE-RRNA-PROCESSING PROTEIN TSR2 HOMOLOG"/>
    <property type="match status" value="1"/>
</dbReference>
<organism evidence="3 4">
    <name type="scientific">Acacia crassicarpa</name>
    <name type="common">northern wattle</name>
    <dbReference type="NCBI Taxonomy" id="499986"/>
    <lineage>
        <taxon>Eukaryota</taxon>
        <taxon>Viridiplantae</taxon>
        <taxon>Streptophyta</taxon>
        <taxon>Embryophyta</taxon>
        <taxon>Tracheophyta</taxon>
        <taxon>Spermatophyta</taxon>
        <taxon>Magnoliopsida</taxon>
        <taxon>eudicotyledons</taxon>
        <taxon>Gunneridae</taxon>
        <taxon>Pentapetalae</taxon>
        <taxon>rosids</taxon>
        <taxon>fabids</taxon>
        <taxon>Fabales</taxon>
        <taxon>Fabaceae</taxon>
        <taxon>Caesalpinioideae</taxon>
        <taxon>mimosoid clade</taxon>
        <taxon>Acacieae</taxon>
        <taxon>Acacia</taxon>
    </lineage>
</organism>
<keyword evidence="4" id="KW-1185">Reference proteome</keyword>
<keyword evidence="2" id="KW-0698">rRNA processing</keyword>
<evidence type="ECO:0000313" key="4">
    <source>
        <dbReference type="Proteomes" id="UP001293593"/>
    </source>
</evidence>